<sequence>MALIQMVKSAGAATFEEMAGKYFDIITRVLSQNNCSCLDLVFDQYRAMSIKAAERQERGESLSMEIKIHNQNTPVPKQWNKFMSNPKNKQNLATFLCESLRTILKTQLHPRQNVFIAGGFKDGRETVSCIRGNSSSVSSLFSDQDEADTRLLLHAKHASNTRQRGVVQSPDTAVAVLCVAHFQNIGCRELWFQTGLKDKVRFIPIHSFITILPWSFALESLASIACMDRMRYNKCFFRYYCQKIAKTDDARHFLFCRKNKTSDNLPPKSDSLSHHIKRANFQTYIWKTALCPMQNLPSPDGLGWKLEDDVLLPVLMTKNSAPEGIAELTTCGCEKSKCLRNCSCKSSNLPCTEACACMADHESCSNPVNDVVDSSVLKSENDDPDI</sequence>
<proteinExistence type="predicted"/>
<accession>A0A6S7IMX3</accession>
<comment type="caution">
    <text evidence="1">The sequence shown here is derived from an EMBL/GenBank/DDBJ whole genome shotgun (WGS) entry which is preliminary data.</text>
</comment>
<keyword evidence="2" id="KW-1185">Reference proteome</keyword>
<reference evidence="1" key="1">
    <citation type="submission" date="2020-04" db="EMBL/GenBank/DDBJ databases">
        <authorList>
            <person name="Alioto T."/>
            <person name="Alioto T."/>
            <person name="Gomez Garrido J."/>
        </authorList>
    </citation>
    <scope>NUCLEOTIDE SEQUENCE</scope>
    <source>
        <strain evidence="1">A484AB</strain>
    </source>
</reference>
<organism evidence="1 2">
    <name type="scientific">Paramuricea clavata</name>
    <name type="common">Red gorgonian</name>
    <name type="synonym">Violescent sea-whip</name>
    <dbReference type="NCBI Taxonomy" id="317549"/>
    <lineage>
        <taxon>Eukaryota</taxon>
        <taxon>Metazoa</taxon>
        <taxon>Cnidaria</taxon>
        <taxon>Anthozoa</taxon>
        <taxon>Octocorallia</taxon>
        <taxon>Malacalcyonacea</taxon>
        <taxon>Plexauridae</taxon>
        <taxon>Paramuricea</taxon>
    </lineage>
</organism>
<dbReference type="OrthoDB" id="5949854at2759"/>
<dbReference type="AlphaFoldDB" id="A0A6S7IMX3"/>
<dbReference type="Proteomes" id="UP001152795">
    <property type="component" value="Unassembled WGS sequence"/>
</dbReference>
<dbReference type="EMBL" id="CACRXK020005721">
    <property type="protein sequence ID" value="CAB4007181.1"/>
    <property type="molecule type" value="Genomic_DNA"/>
</dbReference>
<dbReference type="PANTHER" id="PTHR46704">
    <property type="entry name" value="CXC DOMAIN-CONTAINING PROTEIN-RELATED"/>
    <property type="match status" value="1"/>
</dbReference>
<dbReference type="PANTHER" id="PTHR46704:SF1">
    <property type="entry name" value="TELOMERE LENGTH REGULATION PROTEIN TEL2 HOMOLOG"/>
    <property type="match status" value="1"/>
</dbReference>
<evidence type="ECO:0000313" key="2">
    <source>
        <dbReference type="Proteomes" id="UP001152795"/>
    </source>
</evidence>
<name>A0A6S7IMX3_PARCT</name>
<protein>
    <submittedName>
        <fullName evidence="1">Uncharacterized protein</fullName>
    </submittedName>
</protein>
<gene>
    <name evidence="1" type="ORF">PACLA_8A029143</name>
</gene>
<evidence type="ECO:0000313" key="1">
    <source>
        <dbReference type="EMBL" id="CAB4007181.1"/>
    </source>
</evidence>